<reference evidence="9" key="1">
    <citation type="submission" date="2023-01" db="EMBL/GenBank/DDBJ databases">
        <title>Sulfurovum sp. zt1-1 genome assembly.</title>
        <authorList>
            <person name="Wang J."/>
        </authorList>
    </citation>
    <scope>NUCLEOTIDE SEQUENCE</scope>
    <source>
        <strain evidence="9">Zt1-1</strain>
    </source>
</reference>
<keyword evidence="4" id="KW-0057">Aromatic amino acid biosynthesis</keyword>
<protein>
    <recommendedName>
        <fullName evidence="2">prephenate dehydratase</fullName>
        <ecNumber evidence="2">4.2.1.51</ecNumber>
    </recommendedName>
</protein>
<keyword evidence="6 9" id="KW-0456">Lyase</keyword>
<gene>
    <name evidence="9" type="ORF">PGH07_02700</name>
</gene>
<comment type="pathway">
    <text evidence="1">Amino-acid biosynthesis; L-phenylalanine biosynthesis; phenylpyruvate from prephenate: step 1/1.</text>
</comment>
<dbReference type="Proteomes" id="UP001169069">
    <property type="component" value="Unassembled WGS sequence"/>
</dbReference>
<evidence type="ECO:0000256" key="4">
    <source>
        <dbReference type="ARBA" id="ARBA00023141"/>
    </source>
</evidence>
<keyword evidence="10" id="KW-1185">Reference proteome</keyword>
<dbReference type="Gene3D" id="3.40.190.10">
    <property type="entry name" value="Periplasmic binding protein-like II"/>
    <property type="match status" value="2"/>
</dbReference>
<keyword evidence="3" id="KW-0028">Amino-acid biosynthesis</keyword>
<dbReference type="PIRSF" id="PIRSF001500">
    <property type="entry name" value="Chor_mut_pdt_Ppr"/>
    <property type="match status" value="1"/>
</dbReference>
<dbReference type="SUPFAM" id="SSF53850">
    <property type="entry name" value="Periplasmic binding protein-like II"/>
    <property type="match status" value="1"/>
</dbReference>
<evidence type="ECO:0000256" key="5">
    <source>
        <dbReference type="ARBA" id="ARBA00023222"/>
    </source>
</evidence>
<organism evidence="9 10">
    <name type="scientific">Sulfurovum zhangzhouensis</name>
    <dbReference type="NCBI Taxonomy" id="3019067"/>
    <lineage>
        <taxon>Bacteria</taxon>
        <taxon>Pseudomonadati</taxon>
        <taxon>Campylobacterota</taxon>
        <taxon>Epsilonproteobacteria</taxon>
        <taxon>Campylobacterales</taxon>
        <taxon>Sulfurovaceae</taxon>
        <taxon>Sulfurovum</taxon>
    </lineage>
</organism>
<dbReference type="PROSITE" id="PS51171">
    <property type="entry name" value="PREPHENATE_DEHYDR_3"/>
    <property type="match status" value="1"/>
</dbReference>
<feature type="domain" description="Prephenate dehydratase" evidence="8">
    <location>
        <begin position="4"/>
        <end position="179"/>
    </location>
</feature>
<dbReference type="Gene3D" id="3.30.70.260">
    <property type="match status" value="1"/>
</dbReference>
<dbReference type="CDD" id="cd04905">
    <property type="entry name" value="ACT_CM-PDT"/>
    <property type="match status" value="1"/>
</dbReference>
<comment type="caution">
    <text evidence="9">The sequence shown here is derived from an EMBL/GenBank/DDBJ whole genome shotgun (WGS) entry which is preliminary data.</text>
</comment>
<comment type="catalytic activity">
    <reaction evidence="7">
        <text>prephenate + H(+) = 3-phenylpyruvate + CO2 + H2O</text>
        <dbReference type="Rhea" id="RHEA:21648"/>
        <dbReference type="ChEBI" id="CHEBI:15377"/>
        <dbReference type="ChEBI" id="CHEBI:15378"/>
        <dbReference type="ChEBI" id="CHEBI:16526"/>
        <dbReference type="ChEBI" id="CHEBI:18005"/>
        <dbReference type="ChEBI" id="CHEBI:29934"/>
        <dbReference type="EC" id="4.2.1.51"/>
    </reaction>
</comment>
<dbReference type="GO" id="GO:0004664">
    <property type="term" value="F:prephenate dehydratase activity"/>
    <property type="evidence" value="ECO:0007669"/>
    <property type="project" value="UniProtKB-EC"/>
</dbReference>
<dbReference type="CDD" id="cd13631">
    <property type="entry name" value="PBP2_Ct-PDT_like"/>
    <property type="match status" value="1"/>
</dbReference>
<dbReference type="InterPro" id="IPR008242">
    <property type="entry name" value="Chor_mutase/pphenate_deHydtase"/>
</dbReference>
<evidence type="ECO:0000313" key="10">
    <source>
        <dbReference type="Proteomes" id="UP001169069"/>
    </source>
</evidence>
<dbReference type="PANTHER" id="PTHR21022:SF19">
    <property type="entry name" value="PREPHENATE DEHYDRATASE-RELATED"/>
    <property type="match status" value="1"/>
</dbReference>
<keyword evidence="5" id="KW-0584">Phenylalanine biosynthesis</keyword>
<evidence type="ECO:0000256" key="6">
    <source>
        <dbReference type="ARBA" id="ARBA00023239"/>
    </source>
</evidence>
<name>A0ABT7QW67_9BACT</name>
<dbReference type="EC" id="4.2.1.51" evidence="2"/>
<evidence type="ECO:0000313" key="9">
    <source>
        <dbReference type="EMBL" id="MDM5271083.1"/>
    </source>
</evidence>
<accession>A0ABT7QW67</accession>
<evidence type="ECO:0000259" key="8">
    <source>
        <dbReference type="PROSITE" id="PS51171"/>
    </source>
</evidence>
<dbReference type="PANTHER" id="PTHR21022">
    <property type="entry name" value="PREPHENATE DEHYDRATASE P PROTEIN"/>
    <property type="match status" value="1"/>
</dbReference>
<evidence type="ECO:0000256" key="3">
    <source>
        <dbReference type="ARBA" id="ARBA00022605"/>
    </source>
</evidence>
<dbReference type="EMBL" id="JAQIBD010000001">
    <property type="protein sequence ID" value="MDM5271083.1"/>
    <property type="molecule type" value="Genomic_DNA"/>
</dbReference>
<dbReference type="InterPro" id="IPR001086">
    <property type="entry name" value="Preph_deHydtase"/>
</dbReference>
<evidence type="ECO:0000256" key="7">
    <source>
        <dbReference type="ARBA" id="ARBA00047848"/>
    </source>
</evidence>
<sequence length="284" mass="31593">MNKKIAYQGVQGAYSEQACKNAYAHYKTIACDTFHEAMWMVEQGDADLAMIPLENSTAGRVEEIYRLIPRMALHVIGEHFEPVVHCLLAHKGAKIEDLKYVASHPQALAQCHNNIMKLGLKAEAKLDTAGSAKELSESGDMYSAAIASKLAAKLYGLQILKENFEDMHGNTTRFFILSRDKQIPVYDSSKRYITSLVFQVKNIPASLYKSLGGFATNGINLLKIESYMGAQQVKGSQFHIDIDGHIDSTGMKLALSELAFFAEDVRILGVYESHRMHSDQQAQM</sequence>
<evidence type="ECO:0000256" key="2">
    <source>
        <dbReference type="ARBA" id="ARBA00013147"/>
    </source>
</evidence>
<dbReference type="Pfam" id="PF00800">
    <property type="entry name" value="PDT"/>
    <property type="match status" value="1"/>
</dbReference>
<proteinExistence type="predicted"/>
<dbReference type="RefSeq" id="WP_289412390.1">
    <property type="nucleotide sequence ID" value="NZ_JAQIBD010000001.1"/>
</dbReference>
<dbReference type="SUPFAM" id="SSF55021">
    <property type="entry name" value="ACT-like"/>
    <property type="match status" value="1"/>
</dbReference>
<dbReference type="InterPro" id="IPR045865">
    <property type="entry name" value="ACT-like_dom_sf"/>
</dbReference>
<dbReference type="NCBIfam" id="NF008866">
    <property type="entry name" value="PRK11899.1"/>
    <property type="match status" value="1"/>
</dbReference>
<evidence type="ECO:0000256" key="1">
    <source>
        <dbReference type="ARBA" id="ARBA00004741"/>
    </source>
</evidence>